<dbReference type="EMBL" id="JAACJL010000061">
    <property type="protein sequence ID" value="KAF4609562.1"/>
    <property type="molecule type" value="Genomic_DNA"/>
</dbReference>
<proteinExistence type="predicted"/>
<sequence>MKATVTYVLTALFLHIGLSSANPNPFGLSKRAAPDNTVVVNGADNYCLVVPKNANTNVGDSEQPGGTTVYCSAAARYSDLQGLLASDFWSNVEYKTGTGSGRYAQLTGCIRPETLDRVNPSDAGGQYDSSGGSQGTGNPVGSVCTGYNHYVELLEPLGPRACIRCCDDPADCPTSKDTSGCPNVIPGNYFNCG</sequence>
<evidence type="ECO:0000256" key="1">
    <source>
        <dbReference type="SAM" id="SignalP"/>
    </source>
</evidence>
<protein>
    <submittedName>
        <fullName evidence="2">Uncharacterized protein</fullName>
    </submittedName>
</protein>
<comment type="caution">
    <text evidence="2">The sequence shown here is derived from an EMBL/GenBank/DDBJ whole genome shotgun (WGS) entry which is preliminary data.</text>
</comment>
<keyword evidence="1" id="KW-0732">Signal</keyword>
<evidence type="ECO:0000313" key="3">
    <source>
        <dbReference type="Proteomes" id="UP000521872"/>
    </source>
</evidence>
<keyword evidence="3" id="KW-1185">Reference proteome</keyword>
<reference evidence="2 3" key="1">
    <citation type="submission" date="2019-12" db="EMBL/GenBank/DDBJ databases">
        <authorList>
            <person name="Floudas D."/>
            <person name="Bentzer J."/>
            <person name="Ahren D."/>
            <person name="Johansson T."/>
            <person name="Persson P."/>
            <person name="Tunlid A."/>
        </authorList>
    </citation>
    <scope>NUCLEOTIDE SEQUENCE [LARGE SCALE GENOMIC DNA]</scope>
    <source>
        <strain evidence="2 3">CBS 102.39</strain>
    </source>
</reference>
<dbReference type="AlphaFoldDB" id="A0A8H4QFP9"/>
<dbReference type="Proteomes" id="UP000521872">
    <property type="component" value="Unassembled WGS sequence"/>
</dbReference>
<feature type="signal peptide" evidence="1">
    <location>
        <begin position="1"/>
        <end position="21"/>
    </location>
</feature>
<dbReference type="OrthoDB" id="3044029at2759"/>
<organism evidence="2 3">
    <name type="scientific">Agrocybe pediades</name>
    <dbReference type="NCBI Taxonomy" id="84607"/>
    <lineage>
        <taxon>Eukaryota</taxon>
        <taxon>Fungi</taxon>
        <taxon>Dikarya</taxon>
        <taxon>Basidiomycota</taxon>
        <taxon>Agaricomycotina</taxon>
        <taxon>Agaricomycetes</taxon>
        <taxon>Agaricomycetidae</taxon>
        <taxon>Agaricales</taxon>
        <taxon>Agaricineae</taxon>
        <taxon>Strophariaceae</taxon>
        <taxon>Agrocybe</taxon>
    </lineage>
</organism>
<evidence type="ECO:0000313" key="2">
    <source>
        <dbReference type="EMBL" id="KAF4609562.1"/>
    </source>
</evidence>
<gene>
    <name evidence="2" type="ORF">D9613_012294</name>
</gene>
<feature type="chain" id="PRO_5034152418" evidence="1">
    <location>
        <begin position="22"/>
        <end position="193"/>
    </location>
</feature>
<accession>A0A8H4QFP9</accession>
<name>A0A8H4QFP9_9AGAR</name>